<evidence type="ECO:0000313" key="2">
    <source>
        <dbReference type="Proteomes" id="UP000001505"/>
    </source>
</evidence>
<gene>
    <name evidence="1" type="ordered locus">wcw_0095</name>
</gene>
<dbReference type="HOGENOM" id="CLU_969582_0_0_0"/>
<proteinExistence type="predicted"/>
<keyword evidence="2" id="KW-1185">Reference proteome</keyword>
<dbReference type="eggNOG" id="ENOG5032RAD">
    <property type="taxonomic scope" value="Bacteria"/>
</dbReference>
<dbReference type="KEGG" id="wch:wcw_0095"/>
<dbReference type="RefSeq" id="WP_013181198.1">
    <property type="nucleotide sequence ID" value="NC_014225.1"/>
</dbReference>
<dbReference type="STRING" id="716544.wcw_0095"/>
<evidence type="ECO:0000313" key="1">
    <source>
        <dbReference type="EMBL" id="ADI37470.1"/>
    </source>
</evidence>
<organism evidence="1 2">
    <name type="scientific">Waddlia chondrophila (strain ATCC VR-1470 / WSU 86-1044)</name>
    <dbReference type="NCBI Taxonomy" id="716544"/>
    <lineage>
        <taxon>Bacteria</taxon>
        <taxon>Pseudomonadati</taxon>
        <taxon>Chlamydiota</taxon>
        <taxon>Chlamydiia</taxon>
        <taxon>Parachlamydiales</taxon>
        <taxon>Waddliaceae</taxon>
        <taxon>Waddlia</taxon>
    </lineage>
</organism>
<dbReference type="AlphaFoldDB" id="D6YTK9"/>
<dbReference type="EMBL" id="CP001928">
    <property type="protein sequence ID" value="ADI37470.1"/>
    <property type="molecule type" value="Genomic_DNA"/>
</dbReference>
<dbReference type="OrthoDB" id="21161at2"/>
<name>D6YTK9_WADCW</name>
<protein>
    <submittedName>
        <fullName evidence="1">Uncharacterized protein</fullName>
    </submittedName>
</protein>
<dbReference type="Proteomes" id="UP000001505">
    <property type="component" value="Chromosome"/>
</dbReference>
<reference evidence="1 2" key="1">
    <citation type="journal article" date="2010" name="PLoS ONE">
        <title>The Waddlia genome: a window into chlamydial biology.</title>
        <authorList>
            <person name="Bertelli C."/>
            <person name="Collyn F."/>
            <person name="Croxatto A."/>
            <person name="Ruckert C."/>
            <person name="Polkinghorne A."/>
            <person name="Kebbi-Beghdadi C."/>
            <person name="Goesmann A."/>
            <person name="Vaughan L."/>
            <person name="Greub G."/>
        </authorList>
    </citation>
    <scope>NUCLEOTIDE SEQUENCE [LARGE SCALE GENOMIC DNA]</scope>
    <source>
        <strain evidence="2">ATCC VR-1470 / WSU 86-1044</strain>
    </source>
</reference>
<accession>D6YTK9</accession>
<sequence length="287" mass="33299">MQDRSPTYLRLLLNRYHKGPHEAVLAPFPKEKAKLVSELPLRTSDIEAILYAPLENLNRIHYSWMLDTLKKIPKPSVLYLLAMIQKEKAEKLKAALGIKSKIPSLSPLMRKFILKYLANDIPFKDTPPFSHILESELSTLAHLQKQELIQLIDFLGLYDLSEEIHNIVDKRLLEKIYNALTPKKKSYVKKCLLSKEKLVTNRLNLEYWDGDPEKLSKLIHHRGMVRLGYALCNQDNNLIWHITHILDSGRGKKLLRYINDKEIPGVTKTLREQVLDVMAFFKKGSKQ</sequence>